<keyword evidence="7" id="KW-0235">DNA replication</keyword>
<sequence length="403" mass="46231">MKFLHTADWHIGRTINGFSLLEEQKYAFEQIKEIAKNESVDALIIAGDLYDRSIPSVEAVTTFNEMLTDLVINEKIPVYAISGNHDGAKRLNFGRDFFADSNFYLSTNIEEAMKPVETEDTQYFLLPFIDPSDARVYYKNIVDEDDDTVKSYTKISDAVRRIVSDMREHFVEGKNHVLVTHFAVSKKGEESDDELKQLMLSETTSTVGGLATLTHDIFKDFDYVALGHIHTHKASPSERVVYSGSPVIFNSKEAKLSTQKGIYIVDDFDGKINTKFINLKVKKPFYVLNEDFETLTSKDFYKKYSGQIAWYSIQLKDYDRKAMEGINIRARLEDIYGTDIVELSFEESSQDNKNQSQNKSTYVGQNAPEVTINNFYEEMTGQKPSDFQEKVIEDILIDIRKER</sequence>
<dbReference type="NCBIfam" id="TIGR00619">
    <property type="entry name" value="sbcd"/>
    <property type="match status" value="1"/>
</dbReference>
<dbReference type="RefSeq" id="WP_070788561.1">
    <property type="nucleotide sequence ID" value="NZ_MKIQ01000029.1"/>
</dbReference>
<dbReference type="OrthoDB" id="9773856at2"/>
<keyword evidence="6 7" id="KW-0269">Exonuclease</keyword>
<evidence type="ECO:0000256" key="4">
    <source>
        <dbReference type="ARBA" id="ARBA00022722"/>
    </source>
</evidence>
<name>A0A9Q5P0A7_9LACT</name>
<dbReference type="Proteomes" id="UP000177273">
    <property type="component" value="Unassembled WGS sequence"/>
</dbReference>
<dbReference type="CDD" id="cd00840">
    <property type="entry name" value="MPP_Mre11_N"/>
    <property type="match status" value="1"/>
</dbReference>
<evidence type="ECO:0000256" key="3">
    <source>
        <dbReference type="ARBA" id="ARBA00013365"/>
    </source>
</evidence>
<dbReference type="SUPFAM" id="SSF56300">
    <property type="entry name" value="Metallo-dependent phosphatases"/>
    <property type="match status" value="1"/>
</dbReference>
<dbReference type="GO" id="GO:0006260">
    <property type="term" value="P:DNA replication"/>
    <property type="evidence" value="ECO:0007669"/>
    <property type="project" value="UniProtKB-KW"/>
</dbReference>
<keyword evidence="7" id="KW-0255">Endonuclease</keyword>
<dbReference type="PANTHER" id="PTHR30337">
    <property type="entry name" value="COMPONENT OF ATP-DEPENDENT DSDNA EXONUCLEASE"/>
    <property type="match status" value="1"/>
</dbReference>
<evidence type="ECO:0000259" key="8">
    <source>
        <dbReference type="Pfam" id="PF00149"/>
    </source>
</evidence>
<reference evidence="10" key="1">
    <citation type="submission" date="2016-09" db="EMBL/GenBank/DDBJ databases">
        <title>Draft genome sequence of a novel species of the family Streptococcaceae isolated from flowers.</title>
        <authorList>
            <person name="Chuah L.-O."/>
            <person name="Yap K.-P."/>
            <person name="Thong K.L."/>
            <person name="Liong M.T."/>
            <person name="Ahmad R."/>
            <person name="Rusul G."/>
        </authorList>
    </citation>
    <scope>NUCLEOTIDE SEQUENCE [LARGE SCALE GENOMIC DNA]</scope>
    <source>
        <strain evidence="10">HibF3</strain>
    </source>
</reference>
<evidence type="ECO:0000256" key="5">
    <source>
        <dbReference type="ARBA" id="ARBA00022801"/>
    </source>
</evidence>
<dbReference type="AlphaFoldDB" id="A0A9Q5P0A7"/>
<comment type="caution">
    <text evidence="9">The sequence shown here is derived from an EMBL/GenBank/DDBJ whole genome shotgun (WGS) entry which is preliminary data.</text>
</comment>
<evidence type="ECO:0000256" key="1">
    <source>
        <dbReference type="ARBA" id="ARBA00010555"/>
    </source>
</evidence>
<dbReference type="InterPro" id="IPR050535">
    <property type="entry name" value="DNA_Repair-Maintenance_Comp"/>
</dbReference>
<proteinExistence type="inferred from homology"/>
<evidence type="ECO:0000256" key="6">
    <source>
        <dbReference type="ARBA" id="ARBA00022839"/>
    </source>
</evidence>
<protein>
    <recommendedName>
        <fullName evidence="3 7">Nuclease SbcCD subunit D</fullName>
    </recommendedName>
</protein>
<keyword evidence="5 7" id="KW-0378">Hydrolase</keyword>
<comment type="similarity">
    <text evidence="1 7">Belongs to the SbcD family.</text>
</comment>
<feature type="domain" description="Calcineurin-like phosphoesterase" evidence="8">
    <location>
        <begin position="1"/>
        <end position="231"/>
    </location>
</feature>
<dbReference type="Pfam" id="PF00149">
    <property type="entry name" value="Metallophos"/>
    <property type="match status" value="1"/>
</dbReference>
<keyword evidence="7" id="KW-0233">DNA recombination</keyword>
<dbReference type="InterPro" id="IPR004843">
    <property type="entry name" value="Calcineurin-like_PHP"/>
</dbReference>
<evidence type="ECO:0000313" key="10">
    <source>
        <dbReference type="Proteomes" id="UP000177273"/>
    </source>
</evidence>
<dbReference type="EMBL" id="MKIQ01000029">
    <property type="protein sequence ID" value="OFI46091.1"/>
    <property type="molecule type" value="Genomic_DNA"/>
</dbReference>
<accession>A0A9Q5P0A7</accession>
<gene>
    <name evidence="7" type="primary">sbcD</name>
    <name evidence="9" type="ORF">BG262_06295</name>
</gene>
<evidence type="ECO:0000313" key="9">
    <source>
        <dbReference type="EMBL" id="OFI46091.1"/>
    </source>
</evidence>
<dbReference type="InterPro" id="IPR004593">
    <property type="entry name" value="SbcD"/>
</dbReference>
<dbReference type="GO" id="GO:0006310">
    <property type="term" value="P:DNA recombination"/>
    <property type="evidence" value="ECO:0007669"/>
    <property type="project" value="UniProtKB-KW"/>
</dbReference>
<evidence type="ECO:0000256" key="7">
    <source>
        <dbReference type="RuleBase" id="RU363069"/>
    </source>
</evidence>
<keyword evidence="4 7" id="KW-0540">Nuclease</keyword>
<comment type="function">
    <text evidence="7">SbcCD cleaves DNA hairpin structures. These structures can inhibit DNA replication and are intermediates in certain DNA recombination reactions. The complex acts as a 3'-&gt;5' double strand exonuclease that can open hairpins. It also has a 5' single-strand endonuclease activity.</text>
</comment>
<dbReference type="GO" id="GO:0004519">
    <property type="term" value="F:endonuclease activity"/>
    <property type="evidence" value="ECO:0007669"/>
    <property type="project" value="UniProtKB-KW"/>
</dbReference>
<dbReference type="PANTHER" id="PTHR30337:SF0">
    <property type="entry name" value="NUCLEASE SBCCD SUBUNIT D"/>
    <property type="match status" value="1"/>
</dbReference>
<keyword evidence="10" id="KW-1185">Reference proteome</keyword>
<dbReference type="GO" id="GO:0008408">
    <property type="term" value="F:3'-5' exonuclease activity"/>
    <property type="evidence" value="ECO:0007669"/>
    <property type="project" value="InterPro"/>
</dbReference>
<dbReference type="InterPro" id="IPR041796">
    <property type="entry name" value="Mre11_N"/>
</dbReference>
<organism evidence="9 10">
    <name type="scientific">Floricoccus penangensis</name>
    <dbReference type="NCBI Taxonomy" id="1859475"/>
    <lineage>
        <taxon>Bacteria</taxon>
        <taxon>Bacillati</taxon>
        <taxon>Bacillota</taxon>
        <taxon>Bacilli</taxon>
        <taxon>Lactobacillales</taxon>
        <taxon>Streptococcaceae</taxon>
        <taxon>Floricoccus</taxon>
    </lineage>
</organism>
<comment type="subunit">
    <text evidence="2 7">Heterodimer of SbcC and SbcD.</text>
</comment>
<evidence type="ECO:0000256" key="2">
    <source>
        <dbReference type="ARBA" id="ARBA00011322"/>
    </source>
</evidence>
<dbReference type="InterPro" id="IPR029052">
    <property type="entry name" value="Metallo-depent_PP-like"/>
</dbReference>
<dbReference type="Gene3D" id="3.60.21.10">
    <property type="match status" value="1"/>
</dbReference>